<evidence type="ECO:0000313" key="2">
    <source>
        <dbReference type="EMBL" id="GMF55115.1"/>
    </source>
</evidence>
<protein>
    <submittedName>
        <fullName evidence="2">Unnamed protein product</fullName>
    </submittedName>
</protein>
<proteinExistence type="predicted"/>
<organism evidence="2 3">
    <name type="scientific">Phytophthora fragariaefolia</name>
    <dbReference type="NCBI Taxonomy" id="1490495"/>
    <lineage>
        <taxon>Eukaryota</taxon>
        <taxon>Sar</taxon>
        <taxon>Stramenopiles</taxon>
        <taxon>Oomycota</taxon>
        <taxon>Peronosporomycetes</taxon>
        <taxon>Peronosporales</taxon>
        <taxon>Peronosporaceae</taxon>
        <taxon>Phytophthora</taxon>
    </lineage>
</organism>
<feature type="region of interest" description="Disordered" evidence="1">
    <location>
        <begin position="64"/>
        <end position="99"/>
    </location>
</feature>
<evidence type="ECO:0000313" key="3">
    <source>
        <dbReference type="Proteomes" id="UP001165121"/>
    </source>
</evidence>
<gene>
    <name evidence="2" type="ORF">Pfra01_002313200</name>
</gene>
<feature type="compositionally biased region" description="Basic and acidic residues" evidence="1">
    <location>
        <begin position="293"/>
        <end position="302"/>
    </location>
</feature>
<reference evidence="2" key="1">
    <citation type="submission" date="2023-04" db="EMBL/GenBank/DDBJ databases">
        <title>Phytophthora fragariaefolia NBRC 109709.</title>
        <authorList>
            <person name="Ichikawa N."/>
            <person name="Sato H."/>
            <person name="Tonouchi N."/>
        </authorList>
    </citation>
    <scope>NUCLEOTIDE SEQUENCE</scope>
    <source>
        <strain evidence="2">NBRC 109709</strain>
    </source>
</reference>
<dbReference type="AlphaFoldDB" id="A0A9W7D285"/>
<name>A0A9W7D285_9STRA</name>
<sequence>MAGSGRLDAYFYCDVCVLKTPLCYWDFLAAHVQHVQLLTENFFKLIGIVRVPLSPKLVTTPVSTRSVSRRTESEVRLSQTSQHQTEESSTKENIINNSEEDWSPWPSVMLFNRNMSLVAVGDKCFRIPASSRDPEMYIVIIRYVLTRAYPATQQGLRSNKDDTHNSMDMAVLNKWEVSYARQGALDIPLSPGNAMFWAGSLTRDVLALEYTRRTVDDLEQAFMYEFQGEHSTDNTFAIGGMVTKADPVPSSPSSNSSTVEGLWMDLTPRKGICVKLLAAQLGQLKKVKDVHILHSKKNDNRKGPRKPRKPHFPGQQLNKIAVDTTI</sequence>
<evidence type="ECO:0000256" key="1">
    <source>
        <dbReference type="SAM" id="MobiDB-lite"/>
    </source>
</evidence>
<accession>A0A9W7D285</accession>
<dbReference type="Proteomes" id="UP001165121">
    <property type="component" value="Unassembled WGS sequence"/>
</dbReference>
<dbReference type="OrthoDB" id="68365at2759"/>
<feature type="region of interest" description="Disordered" evidence="1">
    <location>
        <begin position="293"/>
        <end position="326"/>
    </location>
</feature>
<comment type="caution">
    <text evidence="2">The sequence shown here is derived from an EMBL/GenBank/DDBJ whole genome shotgun (WGS) entry which is preliminary data.</text>
</comment>
<keyword evidence="3" id="KW-1185">Reference proteome</keyword>
<dbReference type="EMBL" id="BSXT01003657">
    <property type="protein sequence ID" value="GMF55115.1"/>
    <property type="molecule type" value="Genomic_DNA"/>
</dbReference>